<accession>W7X8J7</accession>
<dbReference type="Proteomes" id="UP000009168">
    <property type="component" value="Unassembled WGS sequence"/>
</dbReference>
<sequence length="454" mass="53446">MTVYLFSRFQVEIVSCQLKQKYNIFNSFYLLNQQASKPKPSMNSFNKQRYLHYLQHRKFQYYKCSMMQEKRQQSKRQRCAAIYLKYLSCDEQKQIEKFEGSECLFIDWWSDGRQLFESNREFCFKQLSINVEKLVGVIDFQNLSKFLSCFPNLEDFEVKIPYQFQIGEQEAVYFGEGLKNLANLQNLSLCINVNQRGAELLGDTLVQLKKLQGIKIKLAKFQNVGDLGIQRICQGIQTSKEQLKMLSLQIGYFNQIGQLGVQSIAKCIRQLDMLEFLNLNIKKNNDLDAAGFSDVYESIQSRKLLKCLALTLTVPDSVQINQLQNKMECKDSLQKYFVNLDLHDLNMIFFCKSLIQFSNLQEITINLNYSQQLEAIIQIAESLEYIRNIKTLIIRSQRIQYIDIPIKVLQPYIKTLSQIVFLHLDFQLSYYNQPLRQQYQSFYKTKRLVEINIT</sequence>
<reference evidence="2" key="1">
    <citation type="journal article" date="2006" name="PLoS Biol.">
        <title>Macronuclear genome sequence of the ciliate Tetrahymena thermophila, a model eukaryote.</title>
        <authorList>
            <person name="Eisen J.A."/>
            <person name="Coyne R.S."/>
            <person name="Wu M."/>
            <person name="Wu D."/>
            <person name="Thiagarajan M."/>
            <person name="Wortman J.R."/>
            <person name="Badger J.H."/>
            <person name="Ren Q."/>
            <person name="Amedeo P."/>
            <person name="Jones K.M."/>
            <person name="Tallon L.J."/>
            <person name="Delcher A.L."/>
            <person name="Salzberg S.L."/>
            <person name="Silva J.C."/>
            <person name="Haas B.J."/>
            <person name="Majoros W.H."/>
            <person name="Farzad M."/>
            <person name="Carlton J.M."/>
            <person name="Smith R.K. Jr."/>
            <person name="Garg J."/>
            <person name="Pearlman R.E."/>
            <person name="Karrer K.M."/>
            <person name="Sun L."/>
            <person name="Manning G."/>
            <person name="Elde N.C."/>
            <person name="Turkewitz A.P."/>
            <person name="Asai D.J."/>
            <person name="Wilkes D.E."/>
            <person name="Wang Y."/>
            <person name="Cai H."/>
            <person name="Collins K."/>
            <person name="Stewart B.A."/>
            <person name="Lee S.R."/>
            <person name="Wilamowska K."/>
            <person name="Weinberg Z."/>
            <person name="Ruzzo W.L."/>
            <person name="Wloga D."/>
            <person name="Gaertig J."/>
            <person name="Frankel J."/>
            <person name="Tsao C.-C."/>
            <person name="Gorovsky M.A."/>
            <person name="Keeling P.J."/>
            <person name="Waller R.F."/>
            <person name="Patron N.J."/>
            <person name="Cherry J.M."/>
            <person name="Stover N.A."/>
            <person name="Krieger C.J."/>
            <person name="del Toro C."/>
            <person name="Ryder H.F."/>
            <person name="Williamson S.C."/>
            <person name="Barbeau R.A."/>
            <person name="Hamilton E.P."/>
            <person name="Orias E."/>
        </authorList>
    </citation>
    <scope>NUCLEOTIDE SEQUENCE [LARGE SCALE GENOMIC DNA]</scope>
    <source>
        <strain evidence="2">SB210</strain>
    </source>
</reference>
<keyword evidence="2" id="KW-1185">Reference proteome</keyword>
<proteinExistence type="predicted"/>
<evidence type="ECO:0000313" key="1">
    <source>
        <dbReference type="EMBL" id="EWS73677.1"/>
    </source>
</evidence>
<dbReference type="InterPro" id="IPR032675">
    <property type="entry name" value="LRR_dom_sf"/>
</dbReference>
<dbReference type="RefSeq" id="XP_012653807.1">
    <property type="nucleotide sequence ID" value="XM_012798353.1"/>
</dbReference>
<dbReference type="EMBL" id="GG662649">
    <property type="protein sequence ID" value="EWS73677.1"/>
    <property type="molecule type" value="Genomic_DNA"/>
</dbReference>
<protein>
    <recommendedName>
        <fullName evidence="3">Kinase domain protein</fullName>
    </recommendedName>
</protein>
<gene>
    <name evidence="1" type="ORF">TTHERM_000717819</name>
</gene>
<dbReference type="InParanoid" id="W7X8J7"/>
<organism evidence="1 2">
    <name type="scientific">Tetrahymena thermophila (strain SB210)</name>
    <dbReference type="NCBI Taxonomy" id="312017"/>
    <lineage>
        <taxon>Eukaryota</taxon>
        <taxon>Sar</taxon>
        <taxon>Alveolata</taxon>
        <taxon>Ciliophora</taxon>
        <taxon>Intramacronucleata</taxon>
        <taxon>Oligohymenophorea</taxon>
        <taxon>Hymenostomatida</taxon>
        <taxon>Tetrahymenina</taxon>
        <taxon>Tetrahymenidae</taxon>
        <taxon>Tetrahymena</taxon>
    </lineage>
</organism>
<dbReference type="SUPFAM" id="SSF52047">
    <property type="entry name" value="RNI-like"/>
    <property type="match status" value="1"/>
</dbReference>
<name>W7X8J7_TETTS</name>
<evidence type="ECO:0008006" key="3">
    <source>
        <dbReference type="Google" id="ProtNLM"/>
    </source>
</evidence>
<dbReference type="KEGG" id="tet:TTHERM_000717819"/>
<dbReference type="Gene3D" id="3.80.10.10">
    <property type="entry name" value="Ribonuclease Inhibitor"/>
    <property type="match status" value="1"/>
</dbReference>
<dbReference type="AlphaFoldDB" id="W7X8J7"/>
<evidence type="ECO:0000313" key="2">
    <source>
        <dbReference type="Proteomes" id="UP000009168"/>
    </source>
</evidence>
<dbReference type="GeneID" id="24440367"/>